<dbReference type="SMART" id="SM00478">
    <property type="entry name" value="ENDO3c"/>
    <property type="match status" value="1"/>
</dbReference>
<dbReference type="Gene3D" id="1.10.340.30">
    <property type="entry name" value="Hypothetical protein, domain 2"/>
    <property type="match status" value="1"/>
</dbReference>
<dbReference type="Proteomes" id="UP001139353">
    <property type="component" value="Unassembled WGS sequence"/>
</dbReference>
<keyword evidence="8" id="KW-1185">Reference proteome</keyword>
<keyword evidence="5" id="KW-0234">DNA repair</keyword>
<dbReference type="GO" id="GO:0006285">
    <property type="term" value="P:base-excision repair, AP site formation"/>
    <property type="evidence" value="ECO:0007669"/>
    <property type="project" value="TreeGrafter"/>
</dbReference>
<keyword evidence="4" id="KW-0227">DNA damage</keyword>
<evidence type="ECO:0000313" key="8">
    <source>
        <dbReference type="Proteomes" id="UP001139353"/>
    </source>
</evidence>
<proteinExistence type="inferred from homology"/>
<organism evidence="7 8">
    <name type="scientific">Scleromatobacter humisilvae</name>
    <dbReference type="NCBI Taxonomy" id="2897159"/>
    <lineage>
        <taxon>Bacteria</taxon>
        <taxon>Pseudomonadati</taxon>
        <taxon>Pseudomonadota</taxon>
        <taxon>Betaproteobacteria</taxon>
        <taxon>Burkholderiales</taxon>
        <taxon>Sphaerotilaceae</taxon>
        <taxon>Scleromatobacter</taxon>
    </lineage>
</organism>
<evidence type="ECO:0000256" key="1">
    <source>
        <dbReference type="ARBA" id="ARBA00000086"/>
    </source>
</evidence>
<protein>
    <recommendedName>
        <fullName evidence="3">DNA-3-methyladenine glycosylase II</fullName>
        <ecNumber evidence="3">3.2.2.21</ecNumber>
    </recommendedName>
</protein>
<dbReference type="EMBL" id="JAJLJH010000002">
    <property type="protein sequence ID" value="MCK9686098.1"/>
    <property type="molecule type" value="Genomic_DNA"/>
</dbReference>
<dbReference type="RefSeq" id="WP_275682128.1">
    <property type="nucleotide sequence ID" value="NZ_JAJLJH010000002.1"/>
</dbReference>
<dbReference type="InterPro" id="IPR011257">
    <property type="entry name" value="DNA_glycosylase"/>
</dbReference>
<evidence type="ECO:0000256" key="3">
    <source>
        <dbReference type="ARBA" id="ARBA00012000"/>
    </source>
</evidence>
<dbReference type="PANTHER" id="PTHR43003:SF5">
    <property type="entry name" value="DNA-3-METHYLADENINE GLYCOSYLASE"/>
    <property type="match status" value="1"/>
</dbReference>
<evidence type="ECO:0000259" key="6">
    <source>
        <dbReference type="SMART" id="SM00478"/>
    </source>
</evidence>
<accession>A0A9X1YJS6</accession>
<gene>
    <name evidence="7" type="ORF">LPC04_10305</name>
</gene>
<dbReference type="GO" id="GO:0032131">
    <property type="term" value="F:alkylated DNA binding"/>
    <property type="evidence" value="ECO:0007669"/>
    <property type="project" value="TreeGrafter"/>
</dbReference>
<evidence type="ECO:0000256" key="5">
    <source>
        <dbReference type="ARBA" id="ARBA00023204"/>
    </source>
</evidence>
<dbReference type="Gene3D" id="1.10.1670.40">
    <property type="match status" value="1"/>
</dbReference>
<dbReference type="Pfam" id="PF00730">
    <property type="entry name" value="HhH-GPD"/>
    <property type="match status" value="1"/>
</dbReference>
<evidence type="ECO:0000256" key="2">
    <source>
        <dbReference type="ARBA" id="ARBA00010817"/>
    </source>
</evidence>
<dbReference type="EC" id="3.2.2.21" evidence="3"/>
<dbReference type="GO" id="GO:0008725">
    <property type="term" value="F:DNA-3-methyladenine glycosylase activity"/>
    <property type="evidence" value="ECO:0007669"/>
    <property type="project" value="TreeGrafter"/>
</dbReference>
<reference evidence="7" key="1">
    <citation type="submission" date="2021-11" db="EMBL/GenBank/DDBJ databases">
        <title>BS-T2-15 a new species belonging to the Comamonadaceae family isolated from the soil of a French oak forest.</title>
        <authorList>
            <person name="Mieszkin S."/>
            <person name="Alain K."/>
        </authorList>
    </citation>
    <scope>NUCLEOTIDE SEQUENCE</scope>
    <source>
        <strain evidence="7">BS-T2-15</strain>
    </source>
</reference>
<dbReference type="CDD" id="cd00056">
    <property type="entry name" value="ENDO3c"/>
    <property type="match status" value="1"/>
</dbReference>
<dbReference type="AlphaFoldDB" id="A0A9X1YJS6"/>
<evidence type="ECO:0000313" key="7">
    <source>
        <dbReference type="EMBL" id="MCK9686098.1"/>
    </source>
</evidence>
<dbReference type="InterPro" id="IPR003265">
    <property type="entry name" value="HhH-GPD_domain"/>
</dbReference>
<evidence type="ECO:0000256" key="4">
    <source>
        <dbReference type="ARBA" id="ARBA00022763"/>
    </source>
</evidence>
<comment type="catalytic activity">
    <reaction evidence="1">
        <text>Hydrolysis of alkylated DNA, releasing 3-methyladenine, 3-methylguanine, 7-methylguanine and 7-methyladenine.</text>
        <dbReference type="EC" id="3.2.2.21"/>
    </reaction>
</comment>
<dbReference type="GO" id="GO:0005737">
    <property type="term" value="C:cytoplasm"/>
    <property type="evidence" value="ECO:0007669"/>
    <property type="project" value="TreeGrafter"/>
</dbReference>
<sequence length="225" mass="24878">MVAVPAGAAVPESARDVPGYWDEACRHLTKRDRVMKKLIPQFGDARLQSNGDAFTTLARSIVGQQVSTKSAQGVWRKLVAAVDGPDVELLQPAAVLELASETLRGVGLSVRKVEYLSDLARHFRDGAVHVGQWQGMDDEAIIDELVAIRGIGRWTAEMFLIFHLLRPNVLPLDDPNLIRGISENYFSGEPVSRAEARELGDGWAPYRSVATWYLWRSLDPMTAAQ</sequence>
<dbReference type="GO" id="GO:0043916">
    <property type="term" value="F:DNA-7-methylguanine glycosylase activity"/>
    <property type="evidence" value="ECO:0007669"/>
    <property type="project" value="TreeGrafter"/>
</dbReference>
<comment type="similarity">
    <text evidence="2">Belongs to the alkylbase DNA glycosidase AlkA family.</text>
</comment>
<feature type="domain" description="HhH-GPD" evidence="6">
    <location>
        <begin position="62"/>
        <end position="219"/>
    </location>
</feature>
<dbReference type="FunFam" id="1.10.340.30:FF:000004">
    <property type="entry name" value="DNA-3-methyladenine glycosylase II"/>
    <property type="match status" value="1"/>
</dbReference>
<dbReference type="GO" id="GO:0032993">
    <property type="term" value="C:protein-DNA complex"/>
    <property type="evidence" value="ECO:0007669"/>
    <property type="project" value="TreeGrafter"/>
</dbReference>
<dbReference type="InterPro" id="IPR051912">
    <property type="entry name" value="Alkylbase_DNA_Glycosylase/TA"/>
</dbReference>
<dbReference type="PANTHER" id="PTHR43003">
    <property type="entry name" value="DNA-3-METHYLADENINE GLYCOSYLASE"/>
    <property type="match status" value="1"/>
</dbReference>
<name>A0A9X1YJS6_9BURK</name>
<dbReference type="SUPFAM" id="SSF48150">
    <property type="entry name" value="DNA-glycosylase"/>
    <property type="match status" value="1"/>
</dbReference>
<comment type="caution">
    <text evidence="7">The sequence shown here is derived from an EMBL/GenBank/DDBJ whole genome shotgun (WGS) entry which is preliminary data.</text>
</comment>
<dbReference type="GO" id="GO:0006307">
    <property type="term" value="P:DNA alkylation repair"/>
    <property type="evidence" value="ECO:0007669"/>
    <property type="project" value="TreeGrafter"/>
</dbReference>